<name>A0A645ABY9_9ZZZZ</name>
<feature type="transmembrane region" description="Helical" evidence="1">
    <location>
        <begin position="77"/>
        <end position="95"/>
    </location>
</feature>
<dbReference type="Pfam" id="PF07556">
    <property type="entry name" value="DUF1538"/>
    <property type="match status" value="2"/>
</dbReference>
<sequence>MELLKKLKEVGSSIVPILVLVALMHFFWIPLEQGMLSSFLIGGVLIIVGLALFLLGTEIGLLPIGERIGSASVRTKNLVVLLSTGLIVGIVIILAEPNITVLQEQVAAVNPNISTTLMVVMIALGVGLYLMIGLLRVVFHIPLKWIYLGSYTLLFILAAFSSQEMLGIAFDSGGAATGPLAVPFIMAIGLGVARVQKKQEESDNFGYVSLALIGPTLALVVMGLFNNEGAATLITTVDIPVAGEFLSLVETSINQVVRSLIPLLLLCVVYQVLLLKMTIGQLFRVGVGFIYVFLGLTLFFVGVNGGFIPVGYQIGYVIGTLDSRLLLAAGTVIGAITVLSEPSVWVLIDQVQAITQGHIRKSIMLTALAIGVGLSGFLAMLRVITGLSIWYFVLPVYAIAVLLSFRIPTLFVGLSFDSGSVSSGPMASTFILSFAIGASVAVGGNPTTDAFGVIIFVSMTPVVIVQLLGLIYKHKQAKLAAQKGRKKP</sequence>
<protein>
    <recommendedName>
        <fullName evidence="3">DUF1538 domain-containing protein</fullName>
    </recommendedName>
</protein>
<evidence type="ECO:0000256" key="1">
    <source>
        <dbReference type="SAM" id="Phobius"/>
    </source>
</evidence>
<feature type="transmembrane region" description="Helical" evidence="1">
    <location>
        <begin position="12"/>
        <end position="29"/>
    </location>
</feature>
<dbReference type="AlphaFoldDB" id="A0A645ABY9"/>
<evidence type="ECO:0008006" key="3">
    <source>
        <dbReference type="Google" id="ProtNLM"/>
    </source>
</evidence>
<feature type="transmembrane region" description="Helical" evidence="1">
    <location>
        <begin position="282"/>
        <end position="305"/>
    </location>
</feature>
<feature type="transmembrane region" description="Helical" evidence="1">
    <location>
        <begin position="174"/>
        <end position="193"/>
    </location>
</feature>
<dbReference type="EMBL" id="VSSQ01012074">
    <property type="protein sequence ID" value="MPM48383.1"/>
    <property type="molecule type" value="Genomic_DNA"/>
</dbReference>
<keyword evidence="1" id="KW-1133">Transmembrane helix</keyword>
<gene>
    <name evidence="2" type="ORF">SDC9_95107</name>
</gene>
<feature type="transmembrane region" description="Helical" evidence="1">
    <location>
        <begin position="115"/>
        <end position="138"/>
    </location>
</feature>
<keyword evidence="1" id="KW-0812">Transmembrane</keyword>
<accession>A0A645ABY9</accession>
<feature type="transmembrane region" description="Helical" evidence="1">
    <location>
        <begin position="256"/>
        <end position="275"/>
    </location>
</feature>
<feature type="transmembrane region" description="Helical" evidence="1">
    <location>
        <begin position="426"/>
        <end position="444"/>
    </location>
</feature>
<reference evidence="2" key="1">
    <citation type="submission" date="2019-08" db="EMBL/GenBank/DDBJ databases">
        <authorList>
            <person name="Kucharzyk K."/>
            <person name="Murdoch R.W."/>
            <person name="Higgins S."/>
            <person name="Loffler F."/>
        </authorList>
    </citation>
    <scope>NUCLEOTIDE SEQUENCE</scope>
</reference>
<feature type="transmembrane region" description="Helical" evidence="1">
    <location>
        <begin position="145"/>
        <end position="162"/>
    </location>
</feature>
<comment type="caution">
    <text evidence="2">The sequence shown here is derived from an EMBL/GenBank/DDBJ whole genome shotgun (WGS) entry which is preliminary data.</text>
</comment>
<feature type="transmembrane region" description="Helical" evidence="1">
    <location>
        <begin position="389"/>
        <end position="414"/>
    </location>
</feature>
<feature type="transmembrane region" description="Helical" evidence="1">
    <location>
        <begin position="450"/>
        <end position="472"/>
    </location>
</feature>
<keyword evidence="1" id="KW-0472">Membrane</keyword>
<feature type="transmembrane region" description="Helical" evidence="1">
    <location>
        <begin position="363"/>
        <end position="383"/>
    </location>
</feature>
<proteinExistence type="predicted"/>
<organism evidence="2">
    <name type="scientific">bioreactor metagenome</name>
    <dbReference type="NCBI Taxonomy" id="1076179"/>
    <lineage>
        <taxon>unclassified sequences</taxon>
        <taxon>metagenomes</taxon>
        <taxon>ecological metagenomes</taxon>
    </lineage>
</organism>
<dbReference type="InterPro" id="IPR011435">
    <property type="entry name" value="UmpAB"/>
</dbReference>
<feature type="transmembrane region" description="Helical" evidence="1">
    <location>
        <begin position="325"/>
        <end position="348"/>
    </location>
</feature>
<evidence type="ECO:0000313" key="2">
    <source>
        <dbReference type="EMBL" id="MPM48383.1"/>
    </source>
</evidence>
<feature type="transmembrane region" description="Helical" evidence="1">
    <location>
        <begin position="205"/>
        <end position="225"/>
    </location>
</feature>
<feature type="transmembrane region" description="Helical" evidence="1">
    <location>
        <begin position="35"/>
        <end position="56"/>
    </location>
</feature>